<evidence type="ECO:0000313" key="7">
    <source>
        <dbReference type="EMBL" id="MFC5522200.1"/>
    </source>
</evidence>
<dbReference type="Gene3D" id="3.40.50.300">
    <property type="entry name" value="P-loop containing nucleotide triphosphate hydrolases"/>
    <property type="match status" value="1"/>
</dbReference>
<dbReference type="PANTHER" id="PTHR42788">
    <property type="entry name" value="TAURINE IMPORT ATP-BINDING PROTEIN-RELATED"/>
    <property type="match status" value="1"/>
</dbReference>
<dbReference type="SMART" id="SM00382">
    <property type="entry name" value="AAA"/>
    <property type="match status" value="1"/>
</dbReference>
<dbReference type="InterPro" id="IPR050166">
    <property type="entry name" value="ABC_transporter_ATP-bind"/>
</dbReference>
<evidence type="ECO:0000256" key="5">
    <source>
        <dbReference type="ARBA" id="ARBA00022840"/>
    </source>
</evidence>
<feature type="domain" description="ABC transporter" evidence="6">
    <location>
        <begin position="12"/>
        <end position="244"/>
    </location>
</feature>
<comment type="caution">
    <text evidence="7">The sequence shown here is derived from an EMBL/GenBank/DDBJ whole genome shotgun (WGS) entry which is preliminary data.</text>
</comment>
<organism evidence="7 8">
    <name type="scientific">Polaromonas jejuensis</name>
    <dbReference type="NCBI Taxonomy" id="457502"/>
    <lineage>
        <taxon>Bacteria</taxon>
        <taxon>Pseudomonadati</taxon>
        <taxon>Pseudomonadota</taxon>
        <taxon>Betaproteobacteria</taxon>
        <taxon>Burkholderiales</taxon>
        <taxon>Comamonadaceae</taxon>
        <taxon>Polaromonas</taxon>
    </lineage>
</organism>
<evidence type="ECO:0000259" key="6">
    <source>
        <dbReference type="PROSITE" id="PS50893"/>
    </source>
</evidence>
<dbReference type="PROSITE" id="PS50893">
    <property type="entry name" value="ABC_TRANSPORTER_2"/>
    <property type="match status" value="1"/>
</dbReference>
<dbReference type="InterPro" id="IPR017871">
    <property type="entry name" value="ABC_transporter-like_CS"/>
</dbReference>
<keyword evidence="3" id="KW-0472">Membrane</keyword>
<comment type="similarity">
    <text evidence="1">Belongs to the ABC transporter superfamily.</text>
</comment>
<dbReference type="InterPro" id="IPR003439">
    <property type="entry name" value="ABC_transporter-like_ATP-bd"/>
</dbReference>
<sequence>MTDTSSPATPAVELINVSRRFVTPDGKSMTAIRDFNMTIERGEFVAIVGPTGCGKSTTLNLVTGLAKPSAGEVRLFGQPVDGIDPRIGFVFQTDALFPWRSVIDNVVAGPLFRGMAKDEAYACAEKWLARVNLSGHESKYPHQLSGGMRKRVSLAQTFINEPEILLMDEPFSALDVQTRVLMHDALLQLWSEAKASVLFVTHDLEEAIGLADKVYVLTAGPATVKSVYPIDIPRPRVVSDIRYDKQFIDISQTIWNDLRDEVKLGAARAETVAA</sequence>
<keyword evidence="3" id="KW-1003">Cell membrane</keyword>
<dbReference type="CDD" id="cd03293">
    <property type="entry name" value="ABC_NrtD_SsuB_transporters"/>
    <property type="match status" value="1"/>
</dbReference>
<dbReference type="InterPro" id="IPR003593">
    <property type="entry name" value="AAA+_ATPase"/>
</dbReference>
<dbReference type="RefSeq" id="WP_068834094.1">
    <property type="nucleotide sequence ID" value="NZ_JBHSMX010000023.1"/>
</dbReference>
<dbReference type="PROSITE" id="PS00211">
    <property type="entry name" value="ABC_TRANSPORTER_1"/>
    <property type="match status" value="1"/>
</dbReference>
<keyword evidence="4" id="KW-0547">Nucleotide-binding</keyword>
<dbReference type="Pfam" id="PF00005">
    <property type="entry name" value="ABC_tran"/>
    <property type="match status" value="1"/>
</dbReference>
<accession>A0ABW0QC18</accession>
<dbReference type="Proteomes" id="UP001596084">
    <property type="component" value="Unassembled WGS sequence"/>
</dbReference>
<protein>
    <submittedName>
        <fullName evidence="7">ABC transporter ATP-binding protein</fullName>
    </submittedName>
</protein>
<dbReference type="EMBL" id="JBHSMX010000023">
    <property type="protein sequence ID" value="MFC5522200.1"/>
    <property type="molecule type" value="Genomic_DNA"/>
</dbReference>
<gene>
    <name evidence="7" type="ORF">ACFPP7_14960</name>
</gene>
<evidence type="ECO:0000313" key="8">
    <source>
        <dbReference type="Proteomes" id="UP001596084"/>
    </source>
</evidence>
<evidence type="ECO:0000256" key="1">
    <source>
        <dbReference type="ARBA" id="ARBA00005417"/>
    </source>
</evidence>
<dbReference type="InterPro" id="IPR027417">
    <property type="entry name" value="P-loop_NTPase"/>
</dbReference>
<reference evidence="8" key="1">
    <citation type="journal article" date="2019" name="Int. J. Syst. Evol. Microbiol.">
        <title>The Global Catalogue of Microorganisms (GCM) 10K type strain sequencing project: providing services to taxonomists for standard genome sequencing and annotation.</title>
        <authorList>
            <consortium name="The Broad Institute Genomics Platform"/>
            <consortium name="The Broad Institute Genome Sequencing Center for Infectious Disease"/>
            <person name="Wu L."/>
            <person name="Ma J."/>
        </authorList>
    </citation>
    <scope>NUCLEOTIDE SEQUENCE [LARGE SCALE GENOMIC DNA]</scope>
    <source>
        <strain evidence="8">CGMCC 4.7277</strain>
    </source>
</reference>
<evidence type="ECO:0000256" key="2">
    <source>
        <dbReference type="ARBA" id="ARBA00022448"/>
    </source>
</evidence>
<evidence type="ECO:0000256" key="4">
    <source>
        <dbReference type="ARBA" id="ARBA00022741"/>
    </source>
</evidence>
<name>A0ABW0QC18_9BURK</name>
<evidence type="ECO:0000256" key="3">
    <source>
        <dbReference type="ARBA" id="ARBA00022475"/>
    </source>
</evidence>
<keyword evidence="2" id="KW-0813">Transport</keyword>
<keyword evidence="5 7" id="KW-0067">ATP-binding</keyword>
<keyword evidence="8" id="KW-1185">Reference proteome</keyword>
<dbReference type="PANTHER" id="PTHR42788:SF13">
    <property type="entry name" value="ALIPHATIC SULFONATES IMPORT ATP-BINDING PROTEIN SSUB"/>
    <property type="match status" value="1"/>
</dbReference>
<dbReference type="GO" id="GO:0005524">
    <property type="term" value="F:ATP binding"/>
    <property type="evidence" value="ECO:0007669"/>
    <property type="project" value="UniProtKB-KW"/>
</dbReference>
<proteinExistence type="inferred from homology"/>
<dbReference type="SUPFAM" id="SSF52540">
    <property type="entry name" value="P-loop containing nucleoside triphosphate hydrolases"/>
    <property type="match status" value="1"/>
</dbReference>